<reference evidence="1 2" key="1">
    <citation type="submission" date="2019-03" db="EMBL/GenBank/DDBJ databases">
        <title>First draft genome of Liparis tanakae, snailfish: a comprehensive survey of snailfish specific genes.</title>
        <authorList>
            <person name="Kim W."/>
            <person name="Song I."/>
            <person name="Jeong J.-H."/>
            <person name="Kim D."/>
            <person name="Kim S."/>
            <person name="Ryu S."/>
            <person name="Song J.Y."/>
            <person name="Lee S.K."/>
        </authorList>
    </citation>
    <scope>NUCLEOTIDE SEQUENCE [LARGE SCALE GENOMIC DNA]</scope>
    <source>
        <tissue evidence="1">Muscle</tissue>
    </source>
</reference>
<gene>
    <name evidence="1" type="ORF">EYF80_006270</name>
</gene>
<protein>
    <submittedName>
        <fullName evidence="1">Uncharacterized protein</fullName>
    </submittedName>
</protein>
<dbReference type="EMBL" id="SRLO01000033">
    <property type="protein sequence ID" value="TNN83289.1"/>
    <property type="molecule type" value="Genomic_DNA"/>
</dbReference>
<keyword evidence="2" id="KW-1185">Reference proteome</keyword>
<sequence length="113" mass="13014">MQKSEFLKFYSGPRGSSRFLTCQNREDKDHLSGAGDQPVDPVPPLSPGPVYRRGVFNVYFSVVKFWLSSHIWLFRLVSSQLISQLIDARCRQRAWQPQRAVQPRHVTLSVRVA</sequence>
<dbReference type="Proteomes" id="UP000314294">
    <property type="component" value="Unassembled WGS sequence"/>
</dbReference>
<name>A0A4Z2IZ72_9TELE</name>
<accession>A0A4Z2IZ72</accession>
<comment type="caution">
    <text evidence="1">The sequence shown here is derived from an EMBL/GenBank/DDBJ whole genome shotgun (WGS) entry which is preliminary data.</text>
</comment>
<organism evidence="1 2">
    <name type="scientific">Liparis tanakae</name>
    <name type="common">Tanaka's snailfish</name>
    <dbReference type="NCBI Taxonomy" id="230148"/>
    <lineage>
        <taxon>Eukaryota</taxon>
        <taxon>Metazoa</taxon>
        <taxon>Chordata</taxon>
        <taxon>Craniata</taxon>
        <taxon>Vertebrata</taxon>
        <taxon>Euteleostomi</taxon>
        <taxon>Actinopterygii</taxon>
        <taxon>Neopterygii</taxon>
        <taxon>Teleostei</taxon>
        <taxon>Neoteleostei</taxon>
        <taxon>Acanthomorphata</taxon>
        <taxon>Eupercaria</taxon>
        <taxon>Perciformes</taxon>
        <taxon>Cottioidei</taxon>
        <taxon>Cottales</taxon>
        <taxon>Liparidae</taxon>
        <taxon>Liparis</taxon>
    </lineage>
</organism>
<evidence type="ECO:0000313" key="1">
    <source>
        <dbReference type="EMBL" id="TNN83289.1"/>
    </source>
</evidence>
<dbReference type="AlphaFoldDB" id="A0A4Z2IZ72"/>
<evidence type="ECO:0000313" key="2">
    <source>
        <dbReference type="Proteomes" id="UP000314294"/>
    </source>
</evidence>
<dbReference type="OrthoDB" id="5464at2759"/>
<proteinExistence type="predicted"/>